<protein>
    <submittedName>
        <fullName evidence="1">Uncharacterized protein</fullName>
    </submittedName>
</protein>
<dbReference type="OrthoDB" id="3035610at2"/>
<geneLocation type="plasmid" evidence="2"/>
<dbReference type="EMBL" id="CP009417">
    <property type="protein sequence ID" value="AJD93344.1"/>
    <property type="molecule type" value="Genomic_DNA"/>
</dbReference>
<evidence type="ECO:0000313" key="1">
    <source>
        <dbReference type="EMBL" id="AJD93344.1"/>
    </source>
</evidence>
<reference evidence="1 2" key="1">
    <citation type="submission" date="2014-08" db="EMBL/GenBank/DDBJ databases">
        <title>Complete genome of a marine bacteria Jeotgalibacillus malaysiensis.</title>
        <authorList>
            <person name="Yaakop A.S."/>
            <person name="Chan K.-G."/>
            <person name="Goh K.M."/>
        </authorList>
    </citation>
    <scope>NUCLEOTIDE SEQUENCE [LARGE SCALE GENOMIC DNA]</scope>
    <source>
        <strain evidence="1 2">D5</strain>
        <plasmid evidence="2">Plasmid</plasmid>
    </source>
</reference>
<proteinExistence type="predicted"/>
<name>A0A0B5AZK5_9BACL</name>
<keyword evidence="1" id="KW-0614">Plasmid</keyword>
<accession>A0A0B5AZK5</accession>
<dbReference type="HOGENOM" id="CLU_852164_0_0_9"/>
<organism evidence="1 2">
    <name type="scientific">Jeotgalibacillus malaysiensis</name>
    <dbReference type="NCBI Taxonomy" id="1508404"/>
    <lineage>
        <taxon>Bacteria</taxon>
        <taxon>Bacillati</taxon>
        <taxon>Bacillota</taxon>
        <taxon>Bacilli</taxon>
        <taxon>Bacillales</taxon>
        <taxon>Caryophanaceae</taxon>
        <taxon>Jeotgalibacillus</taxon>
    </lineage>
</organism>
<evidence type="ECO:0000313" key="2">
    <source>
        <dbReference type="Proteomes" id="UP000031449"/>
    </source>
</evidence>
<keyword evidence="2" id="KW-1185">Reference proteome</keyword>
<gene>
    <name evidence="1" type="ORF">JMA_40260</name>
</gene>
<dbReference type="KEGG" id="jeo:JMA_40260"/>
<dbReference type="AlphaFoldDB" id="A0A0B5AZK5"/>
<sequence length="278" mass="32107">MSTVINNGYKIPNMNLKELNDWVAPLRKVAEVETEKYVYLEMMKEAIYLHDLATVMTADEFNSRMEGNEGYDEDRTILTYVRGELRRQSNSVFRGDIDVKSKLVIFPLESKTLAILIPCDVKAIQTSFEQLPGVREYAYWNNVDKPKKLSEKEWEKRKDDWSQAVGYGDITKDGIVIELMTDIPLIFSGVPDVKLPSLSKRAKRIATHFVEKEFIARLQEESEKVSYHVIIDYFSSEEGVRALKEKAKELEKVLPKDVSMESLQVKFSDCFKKEDSPE</sequence>
<dbReference type="Proteomes" id="UP000031449">
    <property type="component" value="Plasmid unnamed"/>
</dbReference>
<dbReference type="BioCyc" id="JESP1508404:G14D9-13310-MONOMER"/>